<dbReference type="Proteomes" id="UP001148786">
    <property type="component" value="Unassembled WGS sequence"/>
</dbReference>
<dbReference type="OrthoDB" id="5569250at2759"/>
<reference evidence="1" key="1">
    <citation type="submission" date="2022-07" db="EMBL/GenBank/DDBJ databases">
        <title>Genome Sequence of Agrocybe chaxingu.</title>
        <authorList>
            <person name="Buettner E."/>
        </authorList>
    </citation>
    <scope>NUCLEOTIDE SEQUENCE</scope>
    <source>
        <strain evidence="1">MP-N11</strain>
    </source>
</reference>
<evidence type="ECO:0000313" key="2">
    <source>
        <dbReference type="Proteomes" id="UP001148786"/>
    </source>
</evidence>
<sequence length="157" mass="18013">MLMGEGLDPSAASQFFLPFIFNQVLDRTHAVLKHRYLLKLELGRPRTPMELMADSKGDYHAFLEALSDAIAYIDFMDAGRLDDVNAWRGSHILIGQRVFPAEEYEVACVKPVDDEPRDRFKMSDNLCFHFCSPDCEEDCLCVNNRIAEKLGFYKSRL</sequence>
<dbReference type="AlphaFoldDB" id="A0A9W8MNL0"/>
<comment type="caution">
    <text evidence="1">The sequence shown here is derived from an EMBL/GenBank/DDBJ whole genome shotgun (WGS) entry which is preliminary data.</text>
</comment>
<evidence type="ECO:0000313" key="1">
    <source>
        <dbReference type="EMBL" id="KAJ3479432.1"/>
    </source>
</evidence>
<protein>
    <submittedName>
        <fullName evidence="1">Uncharacterized protein</fullName>
    </submittedName>
</protein>
<keyword evidence="2" id="KW-1185">Reference proteome</keyword>
<organism evidence="1 2">
    <name type="scientific">Agrocybe chaxingu</name>
    <dbReference type="NCBI Taxonomy" id="84603"/>
    <lineage>
        <taxon>Eukaryota</taxon>
        <taxon>Fungi</taxon>
        <taxon>Dikarya</taxon>
        <taxon>Basidiomycota</taxon>
        <taxon>Agaricomycotina</taxon>
        <taxon>Agaricomycetes</taxon>
        <taxon>Agaricomycetidae</taxon>
        <taxon>Agaricales</taxon>
        <taxon>Agaricineae</taxon>
        <taxon>Strophariaceae</taxon>
        <taxon>Agrocybe</taxon>
    </lineage>
</organism>
<accession>A0A9W8MNL0</accession>
<dbReference type="EMBL" id="JANKHO010004014">
    <property type="protein sequence ID" value="KAJ3479432.1"/>
    <property type="molecule type" value="Genomic_DNA"/>
</dbReference>
<gene>
    <name evidence="1" type="ORF">NLJ89_g12328</name>
</gene>
<name>A0A9W8MNL0_9AGAR</name>
<proteinExistence type="predicted"/>